<evidence type="ECO:0000313" key="5">
    <source>
        <dbReference type="EMBL" id="CAD9044913.1"/>
    </source>
</evidence>
<gene>
    <name evidence="5" type="ORF">EGYM00392_LOCUS56097</name>
</gene>
<feature type="domain" description="EF-hand" evidence="4">
    <location>
        <begin position="20"/>
        <end position="55"/>
    </location>
</feature>
<dbReference type="InterPro" id="IPR018247">
    <property type="entry name" value="EF_Hand_1_Ca_BS"/>
</dbReference>
<dbReference type="EMBL" id="HBGA01154249">
    <property type="protein sequence ID" value="CAD9044913.1"/>
    <property type="molecule type" value="Transcribed_RNA"/>
</dbReference>
<feature type="region of interest" description="Disordered" evidence="3">
    <location>
        <begin position="1"/>
        <end position="20"/>
    </location>
</feature>
<dbReference type="CDD" id="cd00051">
    <property type="entry name" value="EFh"/>
    <property type="match status" value="1"/>
</dbReference>
<proteinExistence type="predicted"/>
<feature type="compositionally biased region" description="Low complexity" evidence="3">
    <location>
        <begin position="1"/>
        <end position="19"/>
    </location>
</feature>
<dbReference type="GO" id="GO:0005509">
    <property type="term" value="F:calcium ion binding"/>
    <property type="evidence" value="ECO:0007669"/>
    <property type="project" value="InterPro"/>
</dbReference>
<dbReference type="FunFam" id="1.10.238.10:FF:000003">
    <property type="entry name" value="Calmodulin A"/>
    <property type="match status" value="1"/>
</dbReference>
<keyword evidence="1" id="KW-0677">Repeat</keyword>
<dbReference type="Gene3D" id="1.10.238.10">
    <property type="entry name" value="EF-hand"/>
    <property type="match status" value="1"/>
</dbReference>
<dbReference type="InterPro" id="IPR002048">
    <property type="entry name" value="EF_hand_dom"/>
</dbReference>
<dbReference type="SUPFAM" id="SSF47473">
    <property type="entry name" value="EF-hand"/>
    <property type="match status" value="1"/>
</dbReference>
<evidence type="ECO:0000259" key="4">
    <source>
        <dbReference type="PROSITE" id="PS50222"/>
    </source>
</evidence>
<evidence type="ECO:0000256" key="3">
    <source>
        <dbReference type="SAM" id="MobiDB-lite"/>
    </source>
</evidence>
<accession>A0A7S1JI47</accession>
<dbReference type="AlphaFoldDB" id="A0A7S1JI47"/>
<dbReference type="PROSITE" id="PS00018">
    <property type="entry name" value="EF_HAND_1"/>
    <property type="match status" value="1"/>
</dbReference>
<dbReference type="InterPro" id="IPR011992">
    <property type="entry name" value="EF-hand-dom_pair"/>
</dbReference>
<organism evidence="5">
    <name type="scientific">Eutreptiella gymnastica</name>
    <dbReference type="NCBI Taxonomy" id="73025"/>
    <lineage>
        <taxon>Eukaryota</taxon>
        <taxon>Discoba</taxon>
        <taxon>Euglenozoa</taxon>
        <taxon>Euglenida</taxon>
        <taxon>Spirocuta</taxon>
        <taxon>Euglenophyceae</taxon>
        <taxon>Eutreptiales</taxon>
        <taxon>Eutreptiaceae</taxon>
        <taxon>Eutreptiella</taxon>
    </lineage>
</organism>
<evidence type="ECO:0000256" key="2">
    <source>
        <dbReference type="ARBA" id="ARBA00022837"/>
    </source>
</evidence>
<dbReference type="PROSITE" id="PS50222">
    <property type="entry name" value="EF_HAND_2"/>
    <property type="match status" value="1"/>
</dbReference>
<protein>
    <recommendedName>
        <fullName evidence="4">EF-hand domain-containing protein</fullName>
    </recommendedName>
</protein>
<reference evidence="5" key="1">
    <citation type="submission" date="2021-01" db="EMBL/GenBank/DDBJ databases">
        <authorList>
            <person name="Corre E."/>
            <person name="Pelletier E."/>
            <person name="Niang G."/>
            <person name="Scheremetjew M."/>
            <person name="Finn R."/>
            <person name="Kale V."/>
            <person name="Holt S."/>
            <person name="Cochrane G."/>
            <person name="Meng A."/>
            <person name="Brown T."/>
            <person name="Cohen L."/>
        </authorList>
    </citation>
    <scope>NUCLEOTIDE SEQUENCE</scope>
    <source>
        <strain evidence="5">NIES-381</strain>
    </source>
</reference>
<evidence type="ECO:0000256" key="1">
    <source>
        <dbReference type="ARBA" id="ARBA00022737"/>
    </source>
</evidence>
<dbReference type="Pfam" id="PF13499">
    <property type="entry name" value="EF-hand_7"/>
    <property type="match status" value="1"/>
</dbReference>
<name>A0A7S1JI47_9EUGL</name>
<keyword evidence="2" id="KW-0106">Calcium</keyword>
<sequence>MLEATSMSSGAASNSGSRGFTEEEIRKAFFEMDLDQDHVIGPGDLRVFFSAIGEELTDAEVDTLIRSLDMSGTGHVVYEDFRALAQR</sequence>